<comment type="caution">
    <text evidence="1">The sequence shown here is derived from an EMBL/GenBank/DDBJ whole genome shotgun (WGS) entry which is preliminary data.</text>
</comment>
<dbReference type="EMBL" id="WIXP02000009">
    <property type="protein sequence ID" value="KAF6205223.1"/>
    <property type="molecule type" value="Genomic_DNA"/>
</dbReference>
<sequence length="173" mass="20053">MNNNNVLTSNKKLRVRDKGRLVIMLFSLVNVIVNNQRSRRLHLLPRSESLIAAQTSRKGQCWLRLPRSSSSSTELIPSLFFKEEYGKMFKELLICQMKKEEEAIAIKETKSHESLKLERIQETEGVQCIKMHDNIFRYLLVSLTKASTTFWYSAIHVKITRNSGTMAEDGYSR</sequence>
<dbReference type="Proteomes" id="UP000466442">
    <property type="component" value="Linkage Group LG9"/>
</dbReference>
<gene>
    <name evidence="1" type="ORF">GE061_019390</name>
</gene>
<evidence type="ECO:0000313" key="1">
    <source>
        <dbReference type="EMBL" id="KAF6205223.1"/>
    </source>
</evidence>
<keyword evidence="2" id="KW-1185">Reference proteome</keyword>
<organism evidence="1 2">
    <name type="scientific">Apolygus lucorum</name>
    <name type="common">Small green plant bug</name>
    <name type="synonym">Lygocoris lucorum</name>
    <dbReference type="NCBI Taxonomy" id="248454"/>
    <lineage>
        <taxon>Eukaryota</taxon>
        <taxon>Metazoa</taxon>
        <taxon>Ecdysozoa</taxon>
        <taxon>Arthropoda</taxon>
        <taxon>Hexapoda</taxon>
        <taxon>Insecta</taxon>
        <taxon>Pterygota</taxon>
        <taxon>Neoptera</taxon>
        <taxon>Paraneoptera</taxon>
        <taxon>Hemiptera</taxon>
        <taxon>Heteroptera</taxon>
        <taxon>Panheteroptera</taxon>
        <taxon>Cimicomorpha</taxon>
        <taxon>Miridae</taxon>
        <taxon>Mirini</taxon>
        <taxon>Apolygus</taxon>
    </lineage>
</organism>
<name>A0A8S9X8D6_APOLU</name>
<protein>
    <submittedName>
        <fullName evidence="1">Uncharacterized protein</fullName>
    </submittedName>
</protein>
<proteinExistence type="predicted"/>
<dbReference type="AlphaFoldDB" id="A0A8S9X8D6"/>
<reference evidence="1" key="1">
    <citation type="journal article" date="2021" name="Mol. Ecol. Resour.">
        <title>Apolygus lucorum genome provides insights into omnivorousness and mesophyll feeding.</title>
        <authorList>
            <person name="Liu Y."/>
            <person name="Liu H."/>
            <person name="Wang H."/>
            <person name="Huang T."/>
            <person name="Liu B."/>
            <person name="Yang B."/>
            <person name="Yin L."/>
            <person name="Li B."/>
            <person name="Zhang Y."/>
            <person name="Zhang S."/>
            <person name="Jiang F."/>
            <person name="Zhang X."/>
            <person name="Ren Y."/>
            <person name="Wang B."/>
            <person name="Wang S."/>
            <person name="Lu Y."/>
            <person name="Wu K."/>
            <person name="Fan W."/>
            <person name="Wang G."/>
        </authorList>
    </citation>
    <scope>NUCLEOTIDE SEQUENCE</scope>
    <source>
        <strain evidence="1">12Hb</strain>
    </source>
</reference>
<evidence type="ECO:0000313" key="2">
    <source>
        <dbReference type="Proteomes" id="UP000466442"/>
    </source>
</evidence>
<accession>A0A8S9X8D6</accession>